<keyword evidence="2" id="KW-0902">Two-component regulatory system</keyword>
<dbReference type="GO" id="GO:0006355">
    <property type="term" value="P:regulation of DNA-templated transcription"/>
    <property type="evidence" value="ECO:0007669"/>
    <property type="project" value="InterPro"/>
</dbReference>
<reference evidence="10 13" key="3">
    <citation type="submission" date="2018-10" db="EMBL/GenBank/DDBJ databases">
        <title>Propionibacterium australiense Genome Sequencing and Assembly.</title>
        <authorList>
            <person name="Bernier A.-M."/>
            <person name="Bernard K."/>
        </authorList>
    </citation>
    <scope>NUCLEOTIDE SEQUENCE [LARGE SCALE GENOMIC DNA]</scope>
    <source>
        <strain evidence="10 13">NML98A078</strain>
    </source>
</reference>
<dbReference type="GO" id="GO:0032993">
    <property type="term" value="C:protein-DNA complex"/>
    <property type="evidence" value="ECO:0007669"/>
    <property type="project" value="TreeGrafter"/>
</dbReference>
<dbReference type="Pfam" id="PF00072">
    <property type="entry name" value="Response_reg"/>
    <property type="match status" value="1"/>
</dbReference>
<name>A0A383S4C7_9ACTN</name>
<evidence type="ECO:0000256" key="6">
    <source>
        <dbReference type="PROSITE-ProRule" id="PRU00169"/>
    </source>
</evidence>
<keyword evidence="4 7" id="KW-0238">DNA-binding</keyword>
<keyword evidence="12" id="KW-1185">Reference proteome</keyword>
<evidence type="ECO:0000313" key="13">
    <source>
        <dbReference type="Proteomes" id="UP000279336"/>
    </source>
</evidence>
<evidence type="ECO:0000256" key="1">
    <source>
        <dbReference type="ARBA" id="ARBA00022553"/>
    </source>
</evidence>
<sequence length="236" mass="26614">MVEGVAQVLVVDDDDTVRGVVSDYLRAAGMQVVTCDDGIDALTLAARTDFDLIVLDLMLPGIDGLEVHRRLRRDGNRAAVIMLTAKGSESDRILGLENGADDYLTKPFSARELVLRVESVLRRTEAGTNRSDRQVVTDGDLRLDLTARKAFMGDRPLELTLREYDLLAHMVTHPDQVMSREELMGRVWGWEYGDQSTVTVHVRRLRGKIEKDPSTPRRLVTVWGRGYRWEPVKETP</sequence>
<feature type="domain" description="OmpR/PhoB-type" evidence="9">
    <location>
        <begin position="133"/>
        <end position="231"/>
    </location>
</feature>
<reference evidence="11" key="2">
    <citation type="submission" date="2018-08" db="EMBL/GenBank/DDBJ databases">
        <authorList>
            <person name="Ferrada E.E."/>
            <person name="Latorre B.A."/>
        </authorList>
    </citation>
    <scope>NUCLEOTIDE SEQUENCE [LARGE SCALE GENOMIC DNA]</scope>
    <source>
        <strain evidence="11">Propionibacterium_australiense1</strain>
    </source>
</reference>
<dbReference type="CDD" id="cd00383">
    <property type="entry name" value="trans_reg_C"/>
    <property type="match status" value="1"/>
</dbReference>
<evidence type="ECO:0000256" key="4">
    <source>
        <dbReference type="ARBA" id="ARBA00023125"/>
    </source>
</evidence>
<dbReference type="Gene3D" id="3.40.50.2300">
    <property type="match status" value="1"/>
</dbReference>
<evidence type="ECO:0000313" key="11">
    <source>
        <dbReference type="EMBL" id="SYZ32412.1"/>
    </source>
</evidence>
<protein>
    <submittedName>
        <fullName evidence="11">OmpR/PhoB-type DNA-binding domain profile</fullName>
    </submittedName>
    <submittedName>
        <fullName evidence="10">Response regulator</fullName>
    </submittedName>
</protein>
<dbReference type="PANTHER" id="PTHR48111">
    <property type="entry name" value="REGULATOR OF RPOS"/>
    <property type="match status" value="1"/>
</dbReference>
<evidence type="ECO:0000256" key="5">
    <source>
        <dbReference type="ARBA" id="ARBA00023163"/>
    </source>
</evidence>
<dbReference type="InterPro" id="IPR036388">
    <property type="entry name" value="WH-like_DNA-bd_sf"/>
</dbReference>
<reference evidence="12" key="1">
    <citation type="submission" date="2018-08" db="EMBL/GenBank/DDBJ databases">
        <authorList>
            <person name="Hornung B."/>
        </authorList>
    </citation>
    <scope>NUCLEOTIDE SEQUENCE [LARGE SCALE GENOMIC DNA]</scope>
</reference>
<feature type="modified residue" description="4-aspartylphosphate" evidence="6">
    <location>
        <position position="56"/>
    </location>
</feature>
<dbReference type="FunFam" id="1.10.10.10:FF:000018">
    <property type="entry name" value="DNA-binding response regulator ResD"/>
    <property type="match status" value="1"/>
</dbReference>
<dbReference type="Gene3D" id="6.10.250.690">
    <property type="match status" value="1"/>
</dbReference>
<feature type="DNA-binding region" description="OmpR/PhoB-type" evidence="7">
    <location>
        <begin position="133"/>
        <end position="231"/>
    </location>
</feature>
<keyword evidence="1 6" id="KW-0597">Phosphoprotein</keyword>
<accession>A0A383S4C7</accession>
<dbReference type="GO" id="GO:0000976">
    <property type="term" value="F:transcription cis-regulatory region binding"/>
    <property type="evidence" value="ECO:0007669"/>
    <property type="project" value="TreeGrafter"/>
</dbReference>
<dbReference type="GO" id="GO:0005829">
    <property type="term" value="C:cytosol"/>
    <property type="evidence" value="ECO:0007669"/>
    <property type="project" value="TreeGrafter"/>
</dbReference>
<evidence type="ECO:0000313" key="12">
    <source>
        <dbReference type="Proteomes" id="UP000263928"/>
    </source>
</evidence>
<dbReference type="PANTHER" id="PTHR48111:SF4">
    <property type="entry name" value="DNA-BINDING DUAL TRANSCRIPTIONAL REGULATOR OMPR"/>
    <property type="match status" value="1"/>
</dbReference>
<dbReference type="GO" id="GO:0000156">
    <property type="term" value="F:phosphorelay response regulator activity"/>
    <property type="evidence" value="ECO:0007669"/>
    <property type="project" value="TreeGrafter"/>
</dbReference>
<dbReference type="OrthoDB" id="5511894at2"/>
<evidence type="ECO:0000259" key="9">
    <source>
        <dbReference type="PROSITE" id="PS51755"/>
    </source>
</evidence>
<evidence type="ECO:0000313" key="10">
    <source>
        <dbReference type="EMBL" id="RLP12191.1"/>
    </source>
</evidence>
<dbReference type="EMBL" id="UNQJ01000001">
    <property type="protein sequence ID" value="SYZ32412.1"/>
    <property type="molecule type" value="Genomic_DNA"/>
</dbReference>
<keyword evidence="3" id="KW-0805">Transcription regulation</keyword>
<feature type="domain" description="Response regulatory" evidence="8">
    <location>
        <begin position="7"/>
        <end position="121"/>
    </location>
</feature>
<evidence type="ECO:0000256" key="2">
    <source>
        <dbReference type="ARBA" id="ARBA00023012"/>
    </source>
</evidence>
<dbReference type="Proteomes" id="UP000263928">
    <property type="component" value="Unassembled WGS sequence"/>
</dbReference>
<dbReference type="PROSITE" id="PS51755">
    <property type="entry name" value="OMPR_PHOB"/>
    <property type="match status" value="1"/>
</dbReference>
<dbReference type="InterPro" id="IPR039420">
    <property type="entry name" value="WalR-like"/>
</dbReference>
<dbReference type="FunFam" id="3.40.50.2300:FF:000001">
    <property type="entry name" value="DNA-binding response regulator PhoB"/>
    <property type="match status" value="1"/>
</dbReference>
<dbReference type="SMART" id="SM00862">
    <property type="entry name" value="Trans_reg_C"/>
    <property type="match status" value="1"/>
</dbReference>
<dbReference type="Gene3D" id="1.10.10.10">
    <property type="entry name" value="Winged helix-like DNA-binding domain superfamily/Winged helix DNA-binding domain"/>
    <property type="match status" value="1"/>
</dbReference>
<dbReference type="InterPro" id="IPR001867">
    <property type="entry name" value="OmpR/PhoB-type_DNA-bd"/>
</dbReference>
<evidence type="ECO:0000256" key="7">
    <source>
        <dbReference type="PROSITE-ProRule" id="PRU01091"/>
    </source>
</evidence>
<organism evidence="11 12">
    <name type="scientific">Propionibacterium australiense</name>
    <dbReference type="NCBI Taxonomy" id="119981"/>
    <lineage>
        <taxon>Bacteria</taxon>
        <taxon>Bacillati</taxon>
        <taxon>Actinomycetota</taxon>
        <taxon>Actinomycetes</taxon>
        <taxon>Propionibacteriales</taxon>
        <taxon>Propionibacteriaceae</taxon>
        <taxon>Propionibacterium</taxon>
    </lineage>
</organism>
<dbReference type="Proteomes" id="UP000279336">
    <property type="component" value="Unassembled WGS sequence"/>
</dbReference>
<dbReference type="AlphaFoldDB" id="A0A383S4C7"/>
<gene>
    <name evidence="10" type="ORF">D7U36_02710</name>
    <name evidence="11" type="ORF">PROPAUS_0291</name>
</gene>
<dbReference type="SUPFAM" id="SSF52172">
    <property type="entry name" value="CheY-like"/>
    <property type="match status" value="1"/>
</dbReference>
<dbReference type="InterPro" id="IPR001789">
    <property type="entry name" value="Sig_transdc_resp-reg_receiver"/>
</dbReference>
<dbReference type="PROSITE" id="PS50110">
    <property type="entry name" value="RESPONSE_REGULATORY"/>
    <property type="match status" value="1"/>
</dbReference>
<evidence type="ECO:0000256" key="3">
    <source>
        <dbReference type="ARBA" id="ARBA00023015"/>
    </source>
</evidence>
<evidence type="ECO:0000259" key="8">
    <source>
        <dbReference type="PROSITE" id="PS50110"/>
    </source>
</evidence>
<keyword evidence="5" id="KW-0804">Transcription</keyword>
<dbReference type="Pfam" id="PF00486">
    <property type="entry name" value="Trans_reg_C"/>
    <property type="match status" value="1"/>
</dbReference>
<dbReference type="EMBL" id="RCIW01000003">
    <property type="protein sequence ID" value="RLP12191.1"/>
    <property type="molecule type" value="Genomic_DNA"/>
</dbReference>
<dbReference type="SMART" id="SM00448">
    <property type="entry name" value="REC"/>
    <property type="match status" value="1"/>
</dbReference>
<dbReference type="InterPro" id="IPR011006">
    <property type="entry name" value="CheY-like_superfamily"/>
</dbReference>
<proteinExistence type="predicted"/>